<dbReference type="GO" id="GO:0008033">
    <property type="term" value="P:tRNA processing"/>
    <property type="evidence" value="ECO:0007669"/>
    <property type="project" value="UniProtKB-KW"/>
</dbReference>
<comment type="caution">
    <text evidence="9">The sequence shown here is derived from an EMBL/GenBank/DDBJ whole genome shotgun (WGS) entry which is preliminary data.</text>
</comment>
<dbReference type="Pfam" id="PF13718">
    <property type="entry name" value="GNAT_acetyltr_2"/>
    <property type="match status" value="2"/>
</dbReference>
<feature type="domain" description="N-acetyltransferase" evidence="8">
    <location>
        <begin position="355"/>
        <end position="467"/>
    </location>
</feature>
<feature type="domain" description="N-acetyltransferase" evidence="8">
    <location>
        <begin position="469"/>
        <end position="518"/>
    </location>
</feature>
<dbReference type="PANTHER" id="PTHR10925">
    <property type="entry name" value="N-ACETYLTRANSFERASE 10"/>
    <property type="match status" value="1"/>
</dbReference>
<keyword evidence="10" id="KW-1185">Reference proteome</keyword>
<dbReference type="InterPro" id="IPR027417">
    <property type="entry name" value="P-loop_NTPase"/>
</dbReference>
<feature type="domain" description="TmcA/NAT10 N-terminal" evidence="7">
    <location>
        <begin position="8"/>
        <end position="116"/>
    </location>
</feature>
<name>A0A432Y1U7_9GAMM</name>
<dbReference type="InterPro" id="IPR032672">
    <property type="entry name" value="TmcA/NAT10/Kre33"/>
</dbReference>
<evidence type="ECO:0000256" key="5">
    <source>
        <dbReference type="ARBA" id="ARBA00023315"/>
    </source>
</evidence>
<accession>A0A432Y1U7</accession>
<dbReference type="InterPro" id="IPR007807">
    <property type="entry name" value="TcmA/NAT10_helicase"/>
</dbReference>
<dbReference type="GO" id="GO:1904812">
    <property type="term" value="P:rRNA acetylation involved in maturation of SSU-rRNA"/>
    <property type="evidence" value="ECO:0007669"/>
    <property type="project" value="TreeGrafter"/>
</dbReference>
<feature type="domain" description="TcmA/NAT10 helicase" evidence="6">
    <location>
        <begin position="176"/>
        <end position="323"/>
    </location>
</feature>
<keyword evidence="3" id="KW-0547">Nucleotide-binding</keyword>
<dbReference type="PANTHER" id="PTHR10925:SF5">
    <property type="entry name" value="RNA CYTIDINE ACETYLTRANSFERASE"/>
    <property type="match status" value="1"/>
</dbReference>
<evidence type="ECO:0000259" key="6">
    <source>
        <dbReference type="Pfam" id="PF05127"/>
    </source>
</evidence>
<evidence type="ECO:0000256" key="4">
    <source>
        <dbReference type="ARBA" id="ARBA00022840"/>
    </source>
</evidence>
<evidence type="ECO:0000259" key="8">
    <source>
        <dbReference type="Pfam" id="PF13718"/>
    </source>
</evidence>
<keyword evidence="4" id="KW-0067">ATP-binding</keyword>
<evidence type="ECO:0000256" key="3">
    <source>
        <dbReference type="ARBA" id="ARBA00022741"/>
    </source>
</evidence>
<protein>
    <recommendedName>
        <fullName evidence="11">N-acetyltransferase domain-containing protein</fullName>
    </recommendedName>
</protein>
<reference evidence="10" key="1">
    <citation type="journal article" date="2018" name="Front. Microbiol.">
        <title>Genome-Based Analysis Reveals the Taxonomy and Diversity of the Family Idiomarinaceae.</title>
        <authorList>
            <person name="Liu Y."/>
            <person name="Lai Q."/>
            <person name="Shao Z."/>
        </authorList>
    </citation>
    <scope>NUCLEOTIDE SEQUENCE [LARGE SCALE GENOMIC DNA]</scope>
    <source>
        <strain evidence="10">BH195</strain>
    </source>
</reference>
<dbReference type="RefSeq" id="WP_126762739.1">
    <property type="nucleotide sequence ID" value="NZ_JBHLTZ010000004.1"/>
</dbReference>
<dbReference type="SUPFAM" id="SSF52540">
    <property type="entry name" value="P-loop containing nucleoside triphosphate hydrolases"/>
    <property type="match status" value="1"/>
</dbReference>
<dbReference type="SUPFAM" id="SSF55729">
    <property type="entry name" value="Acyl-CoA N-acyltransferases (Nat)"/>
    <property type="match status" value="1"/>
</dbReference>
<keyword evidence="5" id="KW-0012">Acyltransferase</keyword>
<organism evidence="9 10">
    <name type="scientific">Pseudidiomarina halophila</name>
    <dbReference type="NCBI Taxonomy" id="1449799"/>
    <lineage>
        <taxon>Bacteria</taxon>
        <taxon>Pseudomonadati</taxon>
        <taxon>Pseudomonadota</taxon>
        <taxon>Gammaproteobacteria</taxon>
        <taxon>Alteromonadales</taxon>
        <taxon>Idiomarinaceae</taxon>
        <taxon>Pseudidiomarina</taxon>
    </lineage>
</organism>
<evidence type="ECO:0000313" key="10">
    <source>
        <dbReference type="Proteomes" id="UP000287198"/>
    </source>
</evidence>
<keyword evidence="1" id="KW-0808">Transferase</keyword>
<dbReference type="GO" id="GO:1990883">
    <property type="term" value="F:18S rRNA cytidine N-acetyltransferase activity"/>
    <property type="evidence" value="ECO:0007669"/>
    <property type="project" value="TreeGrafter"/>
</dbReference>
<evidence type="ECO:0000256" key="1">
    <source>
        <dbReference type="ARBA" id="ARBA00022679"/>
    </source>
</evidence>
<dbReference type="InterPro" id="IPR016181">
    <property type="entry name" value="Acyl_CoA_acyltransferase"/>
</dbReference>
<dbReference type="InterPro" id="IPR000182">
    <property type="entry name" value="GNAT_dom"/>
</dbReference>
<keyword evidence="2" id="KW-0819">tRNA processing</keyword>
<dbReference type="GO" id="GO:0005524">
    <property type="term" value="F:ATP binding"/>
    <property type="evidence" value="ECO:0007669"/>
    <property type="project" value="UniProtKB-KW"/>
</dbReference>
<evidence type="ECO:0000256" key="2">
    <source>
        <dbReference type="ARBA" id="ARBA00022694"/>
    </source>
</evidence>
<dbReference type="InterPro" id="IPR013562">
    <property type="entry name" value="TmcA/NAT10_N"/>
</dbReference>
<dbReference type="Pfam" id="PF08351">
    <property type="entry name" value="TmcA_N"/>
    <property type="match status" value="1"/>
</dbReference>
<dbReference type="CDD" id="cd04301">
    <property type="entry name" value="NAT_SF"/>
    <property type="match status" value="1"/>
</dbReference>
<dbReference type="AlphaFoldDB" id="A0A432Y1U7"/>
<dbReference type="OrthoDB" id="5578851at2"/>
<dbReference type="Proteomes" id="UP000287198">
    <property type="component" value="Unassembled WGS sequence"/>
</dbReference>
<gene>
    <name evidence="9" type="ORF">CWI69_05950</name>
</gene>
<evidence type="ECO:0008006" key="11">
    <source>
        <dbReference type="Google" id="ProtNLM"/>
    </source>
</evidence>
<evidence type="ECO:0000313" key="9">
    <source>
        <dbReference type="EMBL" id="RUO54933.1"/>
    </source>
</evidence>
<dbReference type="GO" id="GO:0000049">
    <property type="term" value="F:tRNA binding"/>
    <property type="evidence" value="ECO:0007669"/>
    <property type="project" value="TreeGrafter"/>
</dbReference>
<dbReference type="Gene3D" id="3.40.50.300">
    <property type="entry name" value="P-loop containing nucleotide triphosphate hydrolases"/>
    <property type="match status" value="1"/>
</dbReference>
<sequence length="641" mass="71885">MFLEQAFTNARNHLKTARQRAVFIFTPTNTDTRSQLLTQLHQLIPDAVCFSDTPANGKTMHRYRDALGQTSRDVILDYQNLIHADALAALTGTVSGGGCLWVILPSQSSPFQDRLLASVARSELIRHINSWSDLTTHLSAIKELNLALSPPPEFPSKEQQSVIHAMCHTSTTTHLLLADRGRGKSTTMALAIKAAGYNSQRPILVTASQPQAAATLLEHSEGGATFRAWDRLLKDAESYGSTLVIDEAAAIPLHILKELMSHYRVWAIATTVDGYEGCGKGFALRFLSWLQQSTTVQQHTLTEPLRWSATDTVEPWLNNLLMLTETQLPQPPQSLPVLRWNFVHASELSDHALQQVMTLLLEAHYQSSPNDLRLLLDDPRQQLALLYANEQIVSVCWLAYEGPIDSSLSPLILRGQRRLKGQLLPQAIGFYRQQSTCLDWRWLRIVRIASHPQLLRQGIASIMISKLIAEASERGIDAVGTSFGVTEEVAAFWRTTPFVEIRRGQKKNMASGEVSAIWAMGLSQMSQRLITQLQQLHAVELAWQQQRAFSTDLSIEATVLPILRGFAAGHLPLSNVRFAWWYLLRQYGPQKLFDSQPEGLFDPAFEVADLVQLNHFASRSEFEQMLRKNIADYLREQSFPG</sequence>
<dbReference type="Gene3D" id="3.40.50.11040">
    <property type="match status" value="1"/>
</dbReference>
<dbReference type="EMBL" id="PIPW01000001">
    <property type="protein sequence ID" value="RUO54933.1"/>
    <property type="molecule type" value="Genomic_DNA"/>
</dbReference>
<proteinExistence type="predicted"/>
<dbReference type="Gene3D" id="3.40.630.30">
    <property type="match status" value="1"/>
</dbReference>
<evidence type="ECO:0000259" key="7">
    <source>
        <dbReference type="Pfam" id="PF08351"/>
    </source>
</evidence>
<dbReference type="Pfam" id="PF05127">
    <property type="entry name" value="NAT10_TcmA_helicase"/>
    <property type="match status" value="1"/>
</dbReference>